<dbReference type="InterPro" id="IPR012347">
    <property type="entry name" value="Ferritin-like"/>
</dbReference>
<protein>
    <recommendedName>
        <fullName evidence="9">Ferritin</fullName>
        <ecNumber evidence="9">1.16.3.1</ecNumber>
    </recommendedName>
</protein>
<dbReference type="InterPro" id="IPR008331">
    <property type="entry name" value="Ferritin_DPS_dom"/>
</dbReference>
<evidence type="ECO:0000256" key="3">
    <source>
        <dbReference type="ARBA" id="ARBA00022723"/>
    </source>
</evidence>
<comment type="function">
    <text evidence="6">Stores iron in a soluble, non-toxic, readily available form. Important for iron homeostasis. Has ferroxidase activity. Iron is taken up in the ferrous form and deposited as ferric hydroxides after oxidation.</text>
</comment>
<evidence type="ECO:0000313" key="12">
    <source>
        <dbReference type="EMBL" id="KAK4469650.1"/>
    </source>
</evidence>
<reference evidence="12" key="2">
    <citation type="journal article" date="2023" name="Infect Dis Poverty">
        <title>Chromosome-scale genome of the human blood fluke Schistosoma mekongi and its implications for public health.</title>
        <authorList>
            <person name="Zhou M."/>
            <person name="Xu L."/>
            <person name="Xu D."/>
            <person name="Chen W."/>
            <person name="Khan J."/>
            <person name="Hu Y."/>
            <person name="Huang H."/>
            <person name="Wei H."/>
            <person name="Zhang Y."/>
            <person name="Chusongsang P."/>
            <person name="Tanasarnprasert K."/>
            <person name="Hu X."/>
            <person name="Limpanont Y."/>
            <person name="Lv Z."/>
        </authorList>
    </citation>
    <scope>NUCLEOTIDE SEQUENCE</scope>
    <source>
        <strain evidence="12">LV_2022a</strain>
    </source>
</reference>
<proteinExistence type="inferred from homology"/>
<dbReference type="Pfam" id="PF00210">
    <property type="entry name" value="Ferritin"/>
    <property type="match status" value="1"/>
</dbReference>
<keyword evidence="5 8" id="KW-0408">Iron</keyword>
<feature type="binding site" evidence="8">
    <location>
        <position position="48"/>
    </location>
    <ligand>
        <name>Fe cation</name>
        <dbReference type="ChEBI" id="CHEBI:24875"/>
        <label>1</label>
    </ligand>
</feature>
<keyword evidence="4 9" id="KW-0560">Oxidoreductase</keyword>
<dbReference type="PANTHER" id="PTHR11431:SF75">
    <property type="entry name" value="FERRITIN"/>
    <property type="match status" value="1"/>
</dbReference>
<reference evidence="12" key="1">
    <citation type="submission" date="2022-04" db="EMBL/GenBank/DDBJ databases">
        <authorList>
            <person name="Xu L."/>
            <person name="Lv Z."/>
        </authorList>
    </citation>
    <scope>NUCLEOTIDE SEQUENCE</scope>
    <source>
        <strain evidence="12">LV_2022a</strain>
    </source>
</reference>
<evidence type="ECO:0000256" key="8">
    <source>
        <dbReference type="PIRSR" id="PIRSR601519-1"/>
    </source>
</evidence>
<dbReference type="SUPFAM" id="SSF47240">
    <property type="entry name" value="Ferritin-like"/>
    <property type="match status" value="1"/>
</dbReference>
<comment type="caution">
    <text evidence="12">The sequence shown here is derived from an EMBL/GenBank/DDBJ whole genome shotgun (WGS) entry which is preliminary data.</text>
</comment>
<dbReference type="InterPro" id="IPR009040">
    <property type="entry name" value="Ferritin-like_diiron"/>
</dbReference>
<dbReference type="GO" id="GO:0006826">
    <property type="term" value="P:iron ion transport"/>
    <property type="evidence" value="ECO:0007669"/>
    <property type="project" value="InterPro"/>
</dbReference>
<dbReference type="GO" id="GO:0008198">
    <property type="term" value="F:ferrous iron binding"/>
    <property type="evidence" value="ECO:0007669"/>
    <property type="project" value="TreeGrafter"/>
</dbReference>
<accession>A0AAE1Z9F4</accession>
<comment type="catalytic activity">
    <reaction evidence="7 9">
        <text>4 Fe(2+) + O2 + 4 H(+) = 4 Fe(3+) + 2 H2O</text>
        <dbReference type="Rhea" id="RHEA:11148"/>
        <dbReference type="ChEBI" id="CHEBI:15377"/>
        <dbReference type="ChEBI" id="CHEBI:15378"/>
        <dbReference type="ChEBI" id="CHEBI:15379"/>
        <dbReference type="ChEBI" id="CHEBI:29033"/>
        <dbReference type="ChEBI" id="CHEBI:29034"/>
        <dbReference type="EC" id="1.16.3.1"/>
    </reaction>
</comment>
<organism evidence="12 13">
    <name type="scientific">Schistosoma mekongi</name>
    <name type="common">Parasitic worm</name>
    <dbReference type="NCBI Taxonomy" id="38744"/>
    <lineage>
        <taxon>Eukaryota</taxon>
        <taxon>Metazoa</taxon>
        <taxon>Spiralia</taxon>
        <taxon>Lophotrochozoa</taxon>
        <taxon>Platyhelminthes</taxon>
        <taxon>Trematoda</taxon>
        <taxon>Digenea</taxon>
        <taxon>Strigeidida</taxon>
        <taxon>Schistosomatoidea</taxon>
        <taxon>Schistosomatidae</taxon>
        <taxon>Schistosoma</taxon>
    </lineage>
</organism>
<dbReference type="GO" id="GO:0005737">
    <property type="term" value="C:cytoplasm"/>
    <property type="evidence" value="ECO:0007669"/>
    <property type="project" value="TreeGrafter"/>
</dbReference>
<gene>
    <name evidence="12" type="ORF">MN116_007181</name>
</gene>
<dbReference type="GO" id="GO:0008199">
    <property type="term" value="F:ferric iron binding"/>
    <property type="evidence" value="ECO:0007669"/>
    <property type="project" value="InterPro"/>
</dbReference>
<evidence type="ECO:0000256" key="5">
    <source>
        <dbReference type="ARBA" id="ARBA00023004"/>
    </source>
</evidence>
<dbReference type="EC" id="1.16.3.1" evidence="9"/>
<dbReference type="InterPro" id="IPR001519">
    <property type="entry name" value="Ferritin"/>
</dbReference>
<feature type="signal peptide" evidence="10">
    <location>
        <begin position="1"/>
        <end position="19"/>
    </location>
</feature>
<dbReference type="InterPro" id="IPR009078">
    <property type="entry name" value="Ferritin-like_SF"/>
</dbReference>
<feature type="domain" description="Ferritin-like diiron" evidence="11">
    <location>
        <begin position="31"/>
        <end position="181"/>
    </location>
</feature>
<evidence type="ECO:0000256" key="7">
    <source>
        <dbReference type="ARBA" id="ARBA00047990"/>
    </source>
</evidence>
<sequence>MKIMMLMIILATWILSVYAPIQINGEISDPLALHNQIEEGLNDQILYEYEAFYTYEHMATYLSRPEVGLSGFAKFFRKCAHEELEHARKFSEFVNKRNSKVVLKNIILAPGVPMEFKDIYEIIDTAIGKELEISAQINELHKAASKINDALTQDILDEFLREQMNSVSKLREMRAILKLDRSTIYLMDKELR</sequence>
<feature type="binding site" evidence="8">
    <location>
        <position position="83"/>
    </location>
    <ligand>
        <name>Fe cation</name>
        <dbReference type="ChEBI" id="CHEBI:24875"/>
        <label>1</label>
    </ligand>
</feature>
<dbReference type="AlphaFoldDB" id="A0AAE1Z9F4"/>
<evidence type="ECO:0000256" key="1">
    <source>
        <dbReference type="ARBA" id="ARBA00007513"/>
    </source>
</evidence>
<keyword evidence="2 9" id="KW-0409">Iron storage</keyword>
<dbReference type="EMBL" id="JALJAT010000005">
    <property type="protein sequence ID" value="KAK4469650.1"/>
    <property type="molecule type" value="Genomic_DNA"/>
</dbReference>
<keyword evidence="3 8" id="KW-0479">Metal-binding</keyword>
<evidence type="ECO:0000256" key="10">
    <source>
        <dbReference type="SAM" id="SignalP"/>
    </source>
</evidence>
<name>A0AAE1Z9F4_SCHME</name>
<dbReference type="GO" id="GO:0004322">
    <property type="term" value="F:ferroxidase activity"/>
    <property type="evidence" value="ECO:0007669"/>
    <property type="project" value="UniProtKB-EC"/>
</dbReference>
<dbReference type="GO" id="GO:0006879">
    <property type="term" value="P:intracellular iron ion homeostasis"/>
    <property type="evidence" value="ECO:0007669"/>
    <property type="project" value="UniProtKB-KW"/>
</dbReference>
<feature type="binding site" evidence="8">
    <location>
        <position position="86"/>
    </location>
    <ligand>
        <name>Fe cation</name>
        <dbReference type="ChEBI" id="CHEBI:24875"/>
        <label>1</label>
    </ligand>
</feature>
<keyword evidence="10" id="KW-0732">Signal</keyword>
<evidence type="ECO:0000256" key="2">
    <source>
        <dbReference type="ARBA" id="ARBA00022434"/>
    </source>
</evidence>
<evidence type="ECO:0000259" key="11">
    <source>
        <dbReference type="PROSITE" id="PS50905"/>
    </source>
</evidence>
<keyword evidence="13" id="KW-1185">Reference proteome</keyword>
<comment type="function">
    <text evidence="9">Stores iron in a soluble, non-toxic, readily available form. Important for iron homeostasis. Iron is taken up in the ferrous form and deposited as ferric hydroxides after oxidation.</text>
</comment>
<feature type="binding site" evidence="8">
    <location>
        <position position="163"/>
    </location>
    <ligand>
        <name>Fe cation</name>
        <dbReference type="ChEBI" id="CHEBI:24875"/>
        <label>1</label>
    </ligand>
</feature>
<dbReference type="Gene3D" id="1.20.1260.10">
    <property type="match status" value="1"/>
</dbReference>
<dbReference type="PANTHER" id="PTHR11431">
    <property type="entry name" value="FERRITIN"/>
    <property type="match status" value="1"/>
</dbReference>
<evidence type="ECO:0000313" key="13">
    <source>
        <dbReference type="Proteomes" id="UP001292079"/>
    </source>
</evidence>
<comment type="similarity">
    <text evidence="1 9">Belongs to the ferritin family.</text>
</comment>
<feature type="chain" id="PRO_5042266973" description="Ferritin" evidence="10">
    <location>
        <begin position="20"/>
        <end position="192"/>
    </location>
</feature>
<dbReference type="Proteomes" id="UP001292079">
    <property type="component" value="Unassembled WGS sequence"/>
</dbReference>
<feature type="binding site" evidence="8">
    <location>
        <position position="130"/>
    </location>
    <ligand>
        <name>Fe cation</name>
        <dbReference type="ChEBI" id="CHEBI:24875"/>
        <label>1</label>
    </ligand>
</feature>
<dbReference type="InterPro" id="IPR041719">
    <property type="entry name" value="Ferritin_prok"/>
</dbReference>
<evidence type="ECO:0000256" key="4">
    <source>
        <dbReference type="ARBA" id="ARBA00023002"/>
    </source>
</evidence>
<evidence type="ECO:0000256" key="6">
    <source>
        <dbReference type="ARBA" id="ARBA00025111"/>
    </source>
</evidence>
<dbReference type="CDD" id="cd01055">
    <property type="entry name" value="Nonheme_Ferritin"/>
    <property type="match status" value="1"/>
</dbReference>
<dbReference type="PROSITE" id="PS50905">
    <property type="entry name" value="FERRITIN_LIKE"/>
    <property type="match status" value="1"/>
</dbReference>
<evidence type="ECO:0000256" key="9">
    <source>
        <dbReference type="RuleBase" id="RU361145"/>
    </source>
</evidence>